<name>A0A2I0V6S7_9ASPA</name>
<dbReference type="FunFam" id="1.25.40.10:FF:000031">
    <property type="entry name" value="Pentatricopeptide repeat-containing protein mitochondrial"/>
    <property type="match status" value="2"/>
</dbReference>
<feature type="repeat" description="PPR" evidence="2">
    <location>
        <begin position="430"/>
        <end position="460"/>
    </location>
</feature>
<feature type="repeat" description="PPR" evidence="2">
    <location>
        <begin position="562"/>
        <end position="596"/>
    </location>
</feature>
<evidence type="ECO:0000256" key="1">
    <source>
        <dbReference type="ARBA" id="ARBA00022737"/>
    </source>
</evidence>
<dbReference type="GO" id="GO:0016791">
    <property type="term" value="F:phosphatase activity"/>
    <property type="evidence" value="ECO:0007669"/>
    <property type="project" value="InterPro"/>
</dbReference>
<dbReference type="Gene3D" id="3.10.20.90">
    <property type="entry name" value="Phosphatidylinositol 3-kinase Catalytic Subunit, Chain A, domain 1"/>
    <property type="match status" value="1"/>
</dbReference>
<dbReference type="InterPro" id="IPR046960">
    <property type="entry name" value="PPR_At4g14850-like_plant"/>
</dbReference>
<dbReference type="FunFam" id="1.25.40.10:FF:000366">
    <property type="entry name" value="Pentatricopeptide (PPR) repeat-containing protein"/>
    <property type="match status" value="1"/>
</dbReference>
<dbReference type="Pfam" id="PF02383">
    <property type="entry name" value="Syja_N"/>
    <property type="match status" value="1"/>
</dbReference>
<dbReference type="GO" id="GO:0008270">
    <property type="term" value="F:zinc ion binding"/>
    <property type="evidence" value="ECO:0007669"/>
    <property type="project" value="InterPro"/>
</dbReference>
<sequence length="1273" mass="142081">MDAPGPETGMPTTSRAHQPAEVAPVVPNPTCTYESVIFFSGLAKTRKLKKLVEIPYFLKYLKRSVNDKGSVANDVEIKHIVFEDVPGETPMQISSIVQNRGSIPLFWSQESSKMKPDIKQDKHYEATRLHFENLVKRYGNPIIVLNLIKDGNEVFFRIKCSTQLKKLMNAYCNRSKLTIQGICGSTGAHIRILKNEYLPSCAISTDELLQLSLSPVPQAVSSLEAFPSTSRNPTPSSSSNVGFGSIRHFQAAACRALCDSSDGEIEGNAGLEIAKGDAFSILNFMEQRGVRPNFHTYASVLDTFFSLRSLKGVQRVHGVIMKLGFDTQSVLSDRLFNLYYVLGDFASASKVLVDLSLRSVALWNRMIADHLRKNEKAQVISFFMNLLREFQSVDPVIFSGALRACTGNSVFWPLVQQIHGKIIRIGLTADPIVCNPLIDLYSKNKSIDSAILVFDEMCSKDNVSWVAMMSGLSQNGLGKEACNLYFQMHQSGIIPTPYVLSSILSACTKTELFDQGMQIHAQSLKWGFCAETFVGNALISFYSRSRSLESAEKVFYEMSNRDGVTYNSMISGYGMFGNSERAICAFKEMESSGFKPDSVTIASLLCACACIGAIQKGKQLHAYVLKAGLSSDYIIEGSLLDLYVKCADIDTSRQLFDSTKKENVVLWNVMLVAYGQMGDLSESFNLFSEMLVAGLEANQYTYPSILRTCTYYGELDLGEQIHSMTIKTGFQMNIFVCSVLIDMYSKCGVLERARQILNRQTEKDVVSWTAMIAGYAQHEHYVEALKTFEEMKFHGIKPDNIGLSSAISACAGLKAVSQGLQIHGQACVLGYSTDLSIGNALVNLYARCGMIMEAYSAFEANEVRDDVSWNALISGFGQSGHYEEALVVYKQMSQKDIKANLFTYGSAVSSSANIADIKLGNQIHSKMIKTGYDMEIEAANSLVSLYAKCGSIGDAKLVFNKMPERNEISWNAIITAYSQHGRGKEALQLFEHMKEEGLKPNHVTFIAVLTACSHVGLVTEGLNHFDSISKEHGLVPKPEHFVCVVDLLGRAGQLNRARRFIDSMPVTPDSMIWRSLLGACTIHKNIEVGEFAGHRLLELEPHDSATYVLLSNLYAVTRKWECRDRMRQVMKDRGVKKEPGLSWIEVKNEIHSFFVGDRLHSLAEAIYEHLEELNKRAVDIGYKQDKYCLLQEIEQEQKDPTAWIHSEKLAVSFGHMKLPPEVPIRVIKNIRVCSDCHNWMKFISRVVGRVIILRDSYRFHHFEAGDCSCGDYW</sequence>
<feature type="repeat" description="PPR" evidence="2">
    <location>
        <begin position="461"/>
        <end position="495"/>
    </location>
</feature>
<dbReference type="InterPro" id="IPR002885">
    <property type="entry name" value="PPR_rpt"/>
</dbReference>
<dbReference type="NCBIfam" id="TIGR00756">
    <property type="entry name" value="PPR"/>
    <property type="match status" value="7"/>
</dbReference>
<dbReference type="GO" id="GO:0009451">
    <property type="term" value="P:RNA modification"/>
    <property type="evidence" value="ECO:0007669"/>
    <property type="project" value="InterPro"/>
</dbReference>
<dbReference type="EMBL" id="KZ504159">
    <property type="protein sequence ID" value="PKU59107.1"/>
    <property type="molecule type" value="Genomic_DNA"/>
</dbReference>
<dbReference type="Gene3D" id="1.25.40.10">
    <property type="entry name" value="Tetratricopeptide repeat domain"/>
    <property type="match status" value="6"/>
</dbReference>
<dbReference type="PROSITE" id="PS51375">
    <property type="entry name" value="PPR"/>
    <property type="match status" value="7"/>
</dbReference>
<evidence type="ECO:0000259" key="4">
    <source>
        <dbReference type="PROSITE" id="PS50275"/>
    </source>
</evidence>
<dbReference type="InterPro" id="IPR046848">
    <property type="entry name" value="E_motif"/>
</dbReference>
<dbReference type="GO" id="GO:0003723">
    <property type="term" value="F:RNA binding"/>
    <property type="evidence" value="ECO:0007669"/>
    <property type="project" value="InterPro"/>
</dbReference>
<dbReference type="PROSITE" id="PS50275">
    <property type="entry name" value="SAC"/>
    <property type="match status" value="1"/>
</dbReference>
<evidence type="ECO:0000313" key="5">
    <source>
        <dbReference type="EMBL" id="PKU59107.1"/>
    </source>
</evidence>
<feature type="repeat" description="PPR" evidence="2">
    <location>
        <begin position="966"/>
        <end position="1000"/>
    </location>
</feature>
<feature type="region of interest" description="Disordered" evidence="3">
    <location>
        <begin position="1"/>
        <end position="21"/>
    </location>
</feature>
<dbReference type="Pfam" id="PF13041">
    <property type="entry name" value="PPR_2"/>
    <property type="match status" value="5"/>
</dbReference>
<dbReference type="SUPFAM" id="SSF48452">
    <property type="entry name" value="TPR-like"/>
    <property type="match status" value="1"/>
</dbReference>
<dbReference type="PANTHER" id="PTHR47926:SF533">
    <property type="entry name" value="DYW DOMAIN-CONTAINING PROTEIN"/>
    <property type="match status" value="1"/>
</dbReference>
<dbReference type="PANTHER" id="PTHR47926">
    <property type="entry name" value="PENTATRICOPEPTIDE REPEAT-CONTAINING PROTEIN"/>
    <property type="match status" value="1"/>
</dbReference>
<organism evidence="5 6">
    <name type="scientific">Dendrobium catenatum</name>
    <dbReference type="NCBI Taxonomy" id="906689"/>
    <lineage>
        <taxon>Eukaryota</taxon>
        <taxon>Viridiplantae</taxon>
        <taxon>Streptophyta</taxon>
        <taxon>Embryophyta</taxon>
        <taxon>Tracheophyta</taxon>
        <taxon>Spermatophyta</taxon>
        <taxon>Magnoliopsida</taxon>
        <taxon>Liliopsida</taxon>
        <taxon>Asparagales</taxon>
        <taxon>Orchidaceae</taxon>
        <taxon>Epidendroideae</taxon>
        <taxon>Malaxideae</taxon>
        <taxon>Dendrobiinae</taxon>
        <taxon>Dendrobium</taxon>
    </lineage>
</organism>
<dbReference type="InterPro" id="IPR011990">
    <property type="entry name" value="TPR-like_helical_dom_sf"/>
</dbReference>
<evidence type="ECO:0000256" key="3">
    <source>
        <dbReference type="SAM" id="MobiDB-lite"/>
    </source>
</evidence>
<keyword evidence="6" id="KW-1185">Reference proteome</keyword>
<evidence type="ECO:0000256" key="2">
    <source>
        <dbReference type="PROSITE-ProRule" id="PRU00708"/>
    </source>
</evidence>
<dbReference type="InterPro" id="IPR002013">
    <property type="entry name" value="SAC_dom"/>
</dbReference>
<dbReference type="Pfam" id="PF01535">
    <property type="entry name" value="PPR"/>
    <property type="match status" value="4"/>
</dbReference>
<accession>A0A2I0V6S7</accession>
<reference evidence="5 6" key="1">
    <citation type="journal article" date="2016" name="Sci. Rep.">
        <title>The Dendrobium catenatum Lindl. genome sequence provides insights into polysaccharide synthase, floral development and adaptive evolution.</title>
        <authorList>
            <person name="Zhang G.Q."/>
            <person name="Xu Q."/>
            <person name="Bian C."/>
            <person name="Tsai W.C."/>
            <person name="Yeh C.M."/>
            <person name="Liu K.W."/>
            <person name="Yoshida K."/>
            <person name="Zhang L.S."/>
            <person name="Chang S.B."/>
            <person name="Chen F."/>
            <person name="Shi Y."/>
            <person name="Su Y.Y."/>
            <person name="Zhang Y.Q."/>
            <person name="Chen L.J."/>
            <person name="Yin Y."/>
            <person name="Lin M."/>
            <person name="Huang H."/>
            <person name="Deng H."/>
            <person name="Wang Z.W."/>
            <person name="Zhu S.L."/>
            <person name="Zhao X."/>
            <person name="Deng C."/>
            <person name="Niu S.C."/>
            <person name="Huang J."/>
            <person name="Wang M."/>
            <person name="Liu G.H."/>
            <person name="Yang H.J."/>
            <person name="Xiao X.J."/>
            <person name="Hsiao Y.Y."/>
            <person name="Wu W.L."/>
            <person name="Chen Y.Y."/>
            <person name="Mitsuda N."/>
            <person name="Ohme-Takagi M."/>
            <person name="Luo Y.B."/>
            <person name="Van de Peer Y."/>
            <person name="Liu Z.J."/>
        </authorList>
    </citation>
    <scope>NUCLEOTIDE SEQUENCE [LARGE SCALE GENOMIC DNA]</scope>
    <source>
        <tissue evidence="5">The whole plant</tissue>
    </source>
</reference>
<dbReference type="Pfam" id="PF14432">
    <property type="entry name" value="DYW_deaminase"/>
    <property type="match status" value="1"/>
</dbReference>
<keyword evidence="1" id="KW-0677">Repeat</keyword>
<feature type="repeat" description="PPR" evidence="2">
    <location>
        <begin position="663"/>
        <end position="697"/>
    </location>
</feature>
<gene>
    <name evidence="5" type="primary">PCMP-H42</name>
    <name evidence="5" type="ORF">MA16_Dca014849</name>
</gene>
<feature type="repeat" description="PPR" evidence="2">
    <location>
        <begin position="764"/>
        <end position="798"/>
    </location>
</feature>
<protein>
    <submittedName>
        <fullName evidence="5">Pentatricopeptide repeat-containing protein</fullName>
    </submittedName>
</protein>
<dbReference type="Proteomes" id="UP000233837">
    <property type="component" value="Unassembled WGS sequence"/>
</dbReference>
<dbReference type="AlphaFoldDB" id="A0A2I0V6S7"/>
<feature type="domain" description="SAC" evidence="4">
    <location>
        <begin position="59"/>
        <end position="149"/>
    </location>
</feature>
<dbReference type="FunFam" id="1.25.40.10:FF:000073">
    <property type="entry name" value="Pentatricopeptide repeat-containing protein chloroplastic"/>
    <property type="match status" value="1"/>
</dbReference>
<evidence type="ECO:0000313" key="6">
    <source>
        <dbReference type="Proteomes" id="UP000233837"/>
    </source>
</evidence>
<feature type="repeat" description="PPR" evidence="2">
    <location>
        <begin position="865"/>
        <end position="899"/>
    </location>
</feature>
<dbReference type="FunFam" id="1.25.40.10:FF:000381">
    <property type="entry name" value="Pentatricopeptide repeat-containing protein"/>
    <property type="match status" value="3"/>
</dbReference>
<reference evidence="5 6" key="2">
    <citation type="journal article" date="2017" name="Nature">
        <title>The Apostasia genome and the evolution of orchids.</title>
        <authorList>
            <person name="Zhang G.Q."/>
            <person name="Liu K.W."/>
            <person name="Li Z."/>
            <person name="Lohaus R."/>
            <person name="Hsiao Y.Y."/>
            <person name="Niu S.C."/>
            <person name="Wang J.Y."/>
            <person name="Lin Y.C."/>
            <person name="Xu Q."/>
            <person name="Chen L.J."/>
            <person name="Yoshida K."/>
            <person name="Fujiwara S."/>
            <person name="Wang Z.W."/>
            <person name="Zhang Y.Q."/>
            <person name="Mitsuda N."/>
            <person name="Wang M."/>
            <person name="Liu G.H."/>
            <person name="Pecoraro L."/>
            <person name="Huang H.X."/>
            <person name="Xiao X.J."/>
            <person name="Lin M."/>
            <person name="Wu X.Y."/>
            <person name="Wu W.L."/>
            <person name="Chen Y.Y."/>
            <person name="Chang S.B."/>
            <person name="Sakamoto S."/>
            <person name="Ohme-Takagi M."/>
            <person name="Yagi M."/>
            <person name="Zeng S.J."/>
            <person name="Shen C.Y."/>
            <person name="Yeh C.M."/>
            <person name="Luo Y.B."/>
            <person name="Tsai W.C."/>
            <person name="Van de Peer Y."/>
            <person name="Liu Z.J."/>
        </authorList>
    </citation>
    <scope>NUCLEOTIDE SEQUENCE [LARGE SCALE GENOMIC DNA]</scope>
    <source>
        <tissue evidence="5">The whole plant</tissue>
    </source>
</reference>
<proteinExistence type="predicted"/>
<dbReference type="Pfam" id="PF20431">
    <property type="entry name" value="E_motif"/>
    <property type="match status" value="1"/>
</dbReference>
<dbReference type="InterPro" id="IPR032867">
    <property type="entry name" value="DYW_dom"/>
</dbReference>